<evidence type="ECO:0000256" key="10">
    <source>
        <dbReference type="SAM" id="Phobius"/>
    </source>
</evidence>
<feature type="transmembrane region" description="Helical" evidence="10">
    <location>
        <begin position="246"/>
        <end position="269"/>
    </location>
</feature>
<evidence type="ECO:0000256" key="3">
    <source>
        <dbReference type="ARBA" id="ARBA00022449"/>
    </source>
</evidence>
<dbReference type="CDD" id="cd13131">
    <property type="entry name" value="MATE_NorM_like"/>
    <property type="match status" value="1"/>
</dbReference>
<keyword evidence="4" id="KW-1003">Cell membrane</keyword>
<comment type="caution">
    <text evidence="11">The sequence shown here is derived from an EMBL/GenBank/DDBJ whole genome shotgun (WGS) entry which is preliminary data.</text>
</comment>
<evidence type="ECO:0000256" key="8">
    <source>
        <dbReference type="ARBA" id="ARBA00023136"/>
    </source>
</evidence>
<evidence type="ECO:0000256" key="6">
    <source>
        <dbReference type="ARBA" id="ARBA00022989"/>
    </source>
</evidence>
<evidence type="ECO:0000256" key="7">
    <source>
        <dbReference type="ARBA" id="ARBA00023065"/>
    </source>
</evidence>
<evidence type="ECO:0000313" key="12">
    <source>
        <dbReference type="Proteomes" id="UP000247555"/>
    </source>
</evidence>
<name>A0A318L2B8_9NEIS</name>
<proteinExistence type="predicted"/>
<feature type="transmembrane region" description="Helical" evidence="10">
    <location>
        <begin position="426"/>
        <end position="450"/>
    </location>
</feature>
<organism evidence="11 12">
    <name type="scientific">Rivihabitans pingtungensis</name>
    <dbReference type="NCBI Taxonomy" id="1054498"/>
    <lineage>
        <taxon>Bacteria</taxon>
        <taxon>Pseudomonadati</taxon>
        <taxon>Pseudomonadota</taxon>
        <taxon>Betaproteobacteria</taxon>
        <taxon>Neisseriales</taxon>
        <taxon>Aquaspirillaceae</taxon>
        <taxon>Rivihabitans</taxon>
    </lineage>
</organism>
<dbReference type="AlphaFoldDB" id="A0A318L2B8"/>
<feature type="transmembrane region" description="Helical" evidence="10">
    <location>
        <begin position="190"/>
        <end position="216"/>
    </location>
</feature>
<keyword evidence="7" id="KW-0406">Ion transport</keyword>
<dbReference type="PANTHER" id="PTHR43298:SF2">
    <property type="entry name" value="FMN_FAD EXPORTER YEEO-RELATED"/>
    <property type="match status" value="1"/>
</dbReference>
<evidence type="ECO:0000256" key="2">
    <source>
        <dbReference type="ARBA" id="ARBA00022448"/>
    </source>
</evidence>
<feature type="transmembrane region" description="Helical" evidence="10">
    <location>
        <begin position="393"/>
        <end position="414"/>
    </location>
</feature>
<dbReference type="EMBL" id="QJKI01000001">
    <property type="protein sequence ID" value="PXX82116.1"/>
    <property type="molecule type" value="Genomic_DNA"/>
</dbReference>
<feature type="transmembrane region" description="Helical" evidence="10">
    <location>
        <begin position="322"/>
        <end position="341"/>
    </location>
</feature>
<dbReference type="NCBIfam" id="TIGR00797">
    <property type="entry name" value="matE"/>
    <property type="match status" value="1"/>
</dbReference>
<sequence length="461" mass="48139">MSAHTPSPAAAETRALLHLAVPIMVAQLAHTATGFVDTVMAGRLGAEALAAVSIGASVMISVFITLSGVAAALNPLVAHHIGAQQPEQVGPTVRQGLWTALACGLLGALVLLAAGRWGVWMIGLEAPVAASAEGYLQGVAMGMPAALLYRALHAYSSAVSQTRPIMVISLLALALNTVLNYLLIYGKFGFPALGGAGCGWATGVAFWFSLICLAGWTRWRASYRRYALWSAWSWPQWPPQRALLKLGVPIALSYFVEVTAFTSVALLIANLGAQVVASHQVVINFTSLLYMIPQSLGVALSVRVGHAVGAGDFARARFNSRIGLRLGAAIALCSSLLVFALRAPIAALYSADANVIAMAASLLGFAAVFQLADALQTIASGALRGYKLTTAPMLIHTLSFWGIGLGLGVWLGLLGHGQLAGWTLPLGAAGFWAALTLSLLVAAVLLLALLRHESRRRLGQG</sequence>
<reference evidence="11 12" key="1">
    <citation type="submission" date="2018-05" db="EMBL/GenBank/DDBJ databases">
        <title>Genomic Encyclopedia of Type Strains, Phase IV (KMG-IV): sequencing the most valuable type-strain genomes for metagenomic binning, comparative biology and taxonomic classification.</title>
        <authorList>
            <person name="Goeker M."/>
        </authorList>
    </citation>
    <scope>NUCLEOTIDE SEQUENCE [LARGE SCALE GENOMIC DNA]</scope>
    <source>
        <strain evidence="11 12">DSM 29661</strain>
    </source>
</reference>
<dbReference type="RefSeq" id="WP_110389401.1">
    <property type="nucleotide sequence ID" value="NZ_DAIMVG010000026.1"/>
</dbReference>
<dbReference type="PANTHER" id="PTHR43298">
    <property type="entry name" value="MULTIDRUG RESISTANCE PROTEIN NORM-RELATED"/>
    <property type="match status" value="1"/>
</dbReference>
<dbReference type="OrthoDB" id="9780160at2"/>
<accession>A0A318L2B8</accession>
<gene>
    <name evidence="11" type="ORF">DFR34_101350</name>
</gene>
<dbReference type="InterPro" id="IPR050222">
    <property type="entry name" value="MATE_MdtK"/>
</dbReference>
<evidence type="ECO:0000256" key="9">
    <source>
        <dbReference type="ARBA" id="ARBA00031636"/>
    </source>
</evidence>
<evidence type="ECO:0000256" key="5">
    <source>
        <dbReference type="ARBA" id="ARBA00022692"/>
    </source>
</evidence>
<keyword evidence="12" id="KW-1185">Reference proteome</keyword>
<keyword evidence="3" id="KW-0050">Antiport</keyword>
<dbReference type="InterPro" id="IPR002528">
    <property type="entry name" value="MATE_fam"/>
</dbReference>
<comment type="subcellular location">
    <subcellularLocation>
        <location evidence="1">Cell inner membrane</location>
        <topology evidence="1">Multi-pass membrane protein</topology>
    </subcellularLocation>
</comment>
<evidence type="ECO:0000313" key="11">
    <source>
        <dbReference type="EMBL" id="PXX82116.1"/>
    </source>
</evidence>
<dbReference type="GO" id="GO:0006811">
    <property type="term" value="P:monoatomic ion transport"/>
    <property type="evidence" value="ECO:0007669"/>
    <property type="project" value="UniProtKB-KW"/>
</dbReference>
<feature type="transmembrane region" description="Helical" evidence="10">
    <location>
        <begin position="50"/>
        <end position="76"/>
    </location>
</feature>
<dbReference type="InterPro" id="IPR048279">
    <property type="entry name" value="MdtK-like"/>
</dbReference>
<keyword evidence="8 10" id="KW-0472">Membrane</keyword>
<dbReference type="GO" id="GO:0042910">
    <property type="term" value="F:xenobiotic transmembrane transporter activity"/>
    <property type="evidence" value="ECO:0007669"/>
    <property type="project" value="InterPro"/>
</dbReference>
<keyword evidence="2" id="KW-0813">Transport</keyword>
<feature type="transmembrane region" description="Helical" evidence="10">
    <location>
        <begin position="164"/>
        <end position="184"/>
    </location>
</feature>
<dbReference type="PIRSF" id="PIRSF006603">
    <property type="entry name" value="DinF"/>
    <property type="match status" value="1"/>
</dbReference>
<evidence type="ECO:0000256" key="1">
    <source>
        <dbReference type="ARBA" id="ARBA00004429"/>
    </source>
</evidence>
<dbReference type="GO" id="GO:0015297">
    <property type="term" value="F:antiporter activity"/>
    <property type="evidence" value="ECO:0007669"/>
    <property type="project" value="UniProtKB-KW"/>
</dbReference>
<feature type="transmembrane region" description="Helical" evidence="10">
    <location>
        <begin position="281"/>
        <end position="302"/>
    </location>
</feature>
<dbReference type="Pfam" id="PF01554">
    <property type="entry name" value="MatE"/>
    <property type="match status" value="2"/>
</dbReference>
<feature type="transmembrane region" description="Helical" evidence="10">
    <location>
        <begin position="97"/>
        <end position="122"/>
    </location>
</feature>
<evidence type="ECO:0000256" key="4">
    <source>
        <dbReference type="ARBA" id="ARBA00022475"/>
    </source>
</evidence>
<feature type="transmembrane region" description="Helical" evidence="10">
    <location>
        <begin position="353"/>
        <end position="372"/>
    </location>
</feature>
<keyword evidence="6 10" id="KW-1133">Transmembrane helix</keyword>
<protein>
    <recommendedName>
        <fullName evidence="9">Multidrug-efflux transporter</fullName>
    </recommendedName>
</protein>
<dbReference type="GO" id="GO:0005886">
    <property type="term" value="C:plasma membrane"/>
    <property type="evidence" value="ECO:0007669"/>
    <property type="project" value="UniProtKB-SubCell"/>
</dbReference>
<dbReference type="Proteomes" id="UP000247555">
    <property type="component" value="Unassembled WGS sequence"/>
</dbReference>
<keyword evidence="5 10" id="KW-0812">Transmembrane</keyword>